<keyword evidence="1" id="KW-0732">Signal</keyword>
<dbReference type="InterPro" id="IPR010431">
    <property type="entry name" value="Fascin"/>
</dbReference>
<protein>
    <submittedName>
        <fullName evidence="2">Peptidase S8</fullName>
    </submittedName>
</protein>
<dbReference type="KEGG" id="prr:AT705_02375"/>
<dbReference type="Proteomes" id="UP000069015">
    <property type="component" value="Chromosome 1"/>
</dbReference>
<accession>A0A0U2P446</accession>
<dbReference type="AlphaFoldDB" id="A0A0U2P446"/>
<evidence type="ECO:0000313" key="3">
    <source>
        <dbReference type="Proteomes" id="UP000069015"/>
    </source>
</evidence>
<dbReference type="InterPro" id="IPR008999">
    <property type="entry name" value="Actin-crosslinking"/>
</dbReference>
<dbReference type="PANTHER" id="PTHR10551:SF9">
    <property type="entry name" value="FASCIN-2"/>
    <property type="match status" value="1"/>
</dbReference>
<dbReference type="GO" id="GO:0005737">
    <property type="term" value="C:cytoplasm"/>
    <property type="evidence" value="ECO:0007669"/>
    <property type="project" value="TreeGrafter"/>
</dbReference>
<organism evidence="2 3">
    <name type="scientific">Pseudoalteromonas rubra</name>
    <dbReference type="NCBI Taxonomy" id="43658"/>
    <lineage>
        <taxon>Bacteria</taxon>
        <taxon>Pseudomonadati</taxon>
        <taxon>Pseudomonadota</taxon>
        <taxon>Gammaproteobacteria</taxon>
        <taxon>Alteromonadales</taxon>
        <taxon>Pseudoalteromonadaceae</taxon>
        <taxon>Pseudoalteromonas</taxon>
    </lineage>
</organism>
<dbReference type="EMBL" id="CP013611">
    <property type="protein sequence ID" value="ALU41869.1"/>
    <property type="molecule type" value="Genomic_DNA"/>
</dbReference>
<dbReference type="GO" id="GO:0016477">
    <property type="term" value="P:cell migration"/>
    <property type="evidence" value="ECO:0007669"/>
    <property type="project" value="TreeGrafter"/>
</dbReference>
<feature type="signal peptide" evidence="1">
    <location>
        <begin position="1"/>
        <end position="20"/>
    </location>
</feature>
<reference evidence="2 3" key="1">
    <citation type="submission" date="2015-12" db="EMBL/GenBank/DDBJ databases">
        <title>Complete genome sequence of Pseudoalteromonas rubra SCSIO 6842, harboring a conjugative plasmid.</title>
        <authorList>
            <person name="Li B."/>
            <person name="Wang X."/>
        </authorList>
    </citation>
    <scope>NUCLEOTIDE SEQUENCE [LARGE SCALE GENOMIC DNA]</scope>
    <source>
        <strain evidence="2 3">SCSIO 6842</strain>
    </source>
</reference>
<dbReference type="RefSeq" id="WP_058795323.1">
    <property type="nucleotide sequence ID" value="NZ_CP013611.1"/>
</dbReference>
<dbReference type="GO" id="GO:0007163">
    <property type="term" value="P:establishment or maintenance of cell polarity"/>
    <property type="evidence" value="ECO:0007669"/>
    <property type="project" value="TreeGrafter"/>
</dbReference>
<feature type="chain" id="PRO_5006831644" evidence="1">
    <location>
        <begin position="21"/>
        <end position="269"/>
    </location>
</feature>
<proteinExistence type="predicted"/>
<evidence type="ECO:0000313" key="2">
    <source>
        <dbReference type="EMBL" id="ALU41869.1"/>
    </source>
</evidence>
<dbReference type="GO" id="GO:0051015">
    <property type="term" value="F:actin filament binding"/>
    <property type="evidence" value="ECO:0007669"/>
    <property type="project" value="InterPro"/>
</dbReference>
<dbReference type="GO" id="GO:0051017">
    <property type="term" value="P:actin filament bundle assembly"/>
    <property type="evidence" value="ECO:0007669"/>
    <property type="project" value="TreeGrafter"/>
</dbReference>
<dbReference type="SUPFAM" id="SSF50405">
    <property type="entry name" value="Actin-crosslinking proteins"/>
    <property type="match status" value="1"/>
</dbReference>
<dbReference type="GO" id="GO:0015629">
    <property type="term" value="C:actin cytoskeleton"/>
    <property type="evidence" value="ECO:0007669"/>
    <property type="project" value="TreeGrafter"/>
</dbReference>
<sequence length="269" mass="28569">MTISKFMLCVLFTSTFLANAGTQYLTQPASNITQTSTQLNGYSSSTIGLSGEVFDYGKTTSYGSGALAIPPGVNGPVSAQISNLNCGTQYHFRFRGDPKPPRTTIQGEDLTFTTLPCGPTSYSNVSFETGGQYYFVAEGNGGSTVNANRLAIGPWEQFNLIDINGGDLNSGDQVHIQTTSGYYFVAEQGGGAELNANRTAASIWETFTIELPNNPGALIQNGDKVALKSVNGYYVQAAGNGGSGANVYPTVIGCNATYPCSWEMFKIHF</sequence>
<name>A0A0U2P446_9GAMM</name>
<gene>
    <name evidence="2" type="ORF">AT705_02375</name>
</gene>
<dbReference type="PANTHER" id="PTHR10551">
    <property type="entry name" value="FASCIN"/>
    <property type="match status" value="1"/>
</dbReference>
<evidence type="ECO:0000256" key="1">
    <source>
        <dbReference type="SAM" id="SignalP"/>
    </source>
</evidence>
<dbReference type="Gene3D" id="2.80.10.50">
    <property type="match status" value="1"/>
</dbReference>
<dbReference type="CDD" id="cd00257">
    <property type="entry name" value="beta-trefoil_FSCN-like"/>
    <property type="match status" value="1"/>
</dbReference>